<dbReference type="SUPFAM" id="SSF110849">
    <property type="entry name" value="ParB/Sulfiredoxin"/>
    <property type="match status" value="1"/>
</dbReference>
<gene>
    <name evidence="4" type="primary">repB</name>
    <name evidence="4" type="ORF">ACFPLB_16675</name>
</gene>
<dbReference type="InterPro" id="IPR017819">
    <property type="entry name" value="Plasmid_partition_RepB"/>
</dbReference>
<dbReference type="EMBL" id="JBHSLL010000061">
    <property type="protein sequence ID" value="MFC5387595.1"/>
    <property type="molecule type" value="Genomic_DNA"/>
</dbReference>
<dbReference type="Pfam" id="PF07506">
    <property type="entry name" value="RepB"/>
    <property type="match status" value="1"/>
</dbReference>
<dbReference type="RefSeq" id="WP_378231761.1">
    <property type="nucleotide sequence ID" value="NZ_JBHSLL010000061.1"/>
</dbReference>
<dbReference type="InterPro" id="IPR037972">
    <property type="entry name" value="RepB_N"/>
</dbReference>
<dbReference type="Gene3D" id="3.90.1530.30">
    <property type="match status" value="1"/>
</dbReference>
<dbReference type="SUPFAM" id="SSF109709">
    <property type="entry name" value="KorB DNA-binding domain-like"/>
    <property type="match status" value="1"/>
</dbReference>
<evidence type="ECO:0000313" key="5">
    <source>
        <dbReference type="Proteomes" id="UP001596016"/>
    </source>
</evidence>
<protein>
    <submittedName>
        <fullName evidence="4">Plasmid partitioning protein RepB</fullName>
    </submittedName>
</protein>
<feature type="compositionally biased region" description="Basic and acidic residues" evidence="2">
    <location>
        <begin position="18"/>
        <end position="27"/>
    </location>
</feature>
<dbReference type="InterPro" id="IPR011111">
    <property type="entry name" value="Plasmid_RepB"/>
</dbReference>
<dbReference type="InterPro" id="IPR050336">
    <property type="entry name" value="Chromosome_partition/occlusion"/>
</dbReference>
<dbReference type="NCBIfam" id="TIGR03454">
    <property type="entry name" value="partition_RepB"/>
    <property type="match status" value="1"/>
</dbReference>
<dbReference type="Gene3D" id="1.10.10.2830">
    <property type="match status" value="1"/>
</dbReference>
<dbReference type="CDD" id="cd16405">
    <property type="entry name" value="RepB_like_N"/>
    <property type="match status" value="1"/>
</dbReference>
<evidence type="ECO:0000256" key="1">
    <source>
        <dbReference type="ARBA" id="ARBA00006295"/>
    </source>
</evidence>
<sequence length="343" mass="37552">MSRRGGKSILANFGSFADAKDQDDRQNTDTSKQQMSGPTRSPGRVGAGVIGATQRSLSDLIEQRDRLQAIVEGGGNVELSPNVIEPSPFPDRLADDTEKQFDEFKRSFEEAGQKVPIQVRRHPERDGVYQVVYGHRRWRAAKELGVTLKAVVVELDDSELVVAQGIENGQRQDLTWIERALFVATMDDAGIRTKDIRAALSIDDAELAKMRSVCRAIPRDIIRSIGRAPGVGRPRWLELAAAVAAQGAEGKLRETLSADKVMALASDARFRTILASLKEPLPETKTLTKLYGPSGRELGTIAVTNGVVRIALPTESSADFVEFLVRELPSLVDQFDSMKSDGN</sequence>
<dbReference type="InterPro" id="IPR036086">
    <property type="entry name" value="ParB/Sulfiredoxin_sf"/>
</dbReference>
<dbReference type="InterPro" id="IPR004437">
    <property type="entry name" value="ParB/RepB/Spo0J"/>
</dbReference>
<name>A0ABW0H1G0_9HYPH</name>
<feature type="domain" description="ParB-like N-terminal" evidence="3">
    <location>
        <begin position="77"/>
        <end position="169"/>
    </location>
</feature>
<feature type="compositionally biased region" description="Polar residues" evidence="2">
    <location>
        <begin position="28"/>
        <end position="39"/>
    </location>
</feature>
<reference evidence="5" key="1">
    <citation type="journal article" date="2019" name="Int. J. Syst. Evol. Microbiol.">
        <title>The Global Catalogue of Microorganisms (GCM) 10K type strain sequencing project: providing services to taxonomists for standard genome sequencing and annotation.</title>
        <authorList>
            <consortium name="The Broad Institute Genomics Platform"/>
            <consortium name="The Broad Institute Genome Sequencing Center for Infectious Disease"/>
            <person name="Wu L."/>
            <person name="Ma J."/>
        </authorList>
    </citation>
    <scope>NUCLEOTIDE SEQUENCE [LARGE SCALE GENOMIC DNA]</scope>
    <source>
        <strain evidence="5">CGMCC 4.1415</strain>
    </source>
</reference>
<dbReference type="Proteomes" id="UP001596016">
    <property type="component" value="Unassembled WGS sequence"/>
</dbReference>
<comment type="caution">
    <text evidence="4">The sequence shown here is derived from an EMBL/GenBank/DDBJ whole genome shotgun (WGS) entry which is preliminary data.</text>
</comment>
<proteinExistence type="inferred from homology"/>
<dbReference type="SMART" id="SM00470">
    <property type="entry name" value="ParB"/>
    <property type="match status" value="1"/>
</dbReference>
<accession>A0ABW0H1G0</accession>
<evidence type="ECO:0000313" key="4">
    <source>
        <dbReference type="EMBL" id="MFC5387595.1"/>
    </source>
</evidence>
<comment type="similarity">
    <text evidence="1">Belongs to the ParB family.</text>
</comment>
<dbReference type="PANTHER" id="PTHR33375">
    <property type="entry name" value="CHROMOSOME-PARTITIONING PROTEIN PARB-RELATED"/>
    <property type="match status" value="1"/>
</dbReference>
<dbReference type="NCBIfam" id="TIGR00180">
    <property type="entry name" value="parB_part"/>
    <property type="match status" value="1"/>
</dbReference>
<organism evidence="4 5">
    <name type="scientific">Aquamicrobium segne</name>
    <dbReference type="NCBI Taxonomy" id="469547"/>
    <lineage>
        <taxon>Bacteria</taxon>
        <taxon>Pseudomonadati</taxon>
        <taxon>Pseudomonadota</taxon>
        <taxon>Alphaproteobacteria</taxon>
        <taxon>Hyphomicrobiales</taxon>
        <taxon>Phyllobacteriaceae</taxon>
        <taxon>Aquamicrobium</taxon>
    </lineage>
</organism>
<evidence type="ECO:0000256" key="2">
    <source>
        <dbReference type="SAM" id="MobiDB-lite"/>
    </source>
</evidence>
<dbReference type="Pfam" id="PF02195">
    <property type="entry name" value="ParB_N"/>
    <property type="match status" value="1"/>
</dbReference>
<evidence type="ECO:0000259" key="3">
    <source>
        <dbReference type="SMART" id="SM00470"/>
    </source>
</evidence>
<feature type="region of interest" description="Disordered" evidence="2">
    <location>
        <begin position="1"/>
        <end position="47"/>
    </location>
</feature>
<dbReference type="InterPro" id="IPR003115">
    <property type="entry name" value="ParB_N"/>
</dbReference>
<dbReference type="PANTHER" id="PTHR33375:SF1">
    <property type="entry name" value="CHROMOSOME-PARTITIONING PROTEIN PARB-RELATED"/>
    <property type="match status" value="1"/>
</dbReference>
<keyword evidence="5" id="KW-1185">Reference proteome</keyword>